<evidence type="ECO:0000313" key="1">
    <source>
        <dbReference type="EMBL" id="CUN40986.1"/>
    </source>
</evidence>
<reference evidence="1 2" key="1">
    <citation type="submission" date="2015-09" db="EMBL/GenBank/DDBJ databases">
        <authorList>
            <consortium name="Pathogen Informatics"/>
        </authorList>
    </citation>
    <scope>NUCLEOTIDE SEQUENCE [LARGE SCALE GENOMIC DNA]</scope>
    <source>
        <strain evidence="1 2">2789STDY5608866</strain>
    </source>
</reference>
<proteinExistence type="predicted"/>
<name>A0A173WPV0_9FIRM</name>
<dbReference type="AlphaFoldDB" id="A0A173WPV0"/>
<dbReference type="RefSeq" id="WP_008396694.1">
    <property type="nucleotide sequence ID" value="NZ_CABIWY010000001.1"/>
</dbReference>
<dbReference type="Proteomes" id="UP000095439">
    <property type="component" value="Unassembled WGS sequence"/>
</dbReference>
<dbReference type="EMBL" id="CYYY01000001">
    <property type="protein sequence ID" value="CUN40986.1"/>
    <property type="molecule type" value="Genomic_DNA"/>
</dbReference>
<sequence length="56" mass="6462">MNDDEKCCCGNCLHHRPSWETGHLSGWHCDNFMADAYGCDTEYDDGEECPDFESKR</sequence>
<gene>
    <name evidence="1" type="ORF">ERS852423_00365</name>
</gene>
<evidence type="ECO:0000313" key="2">
    <source>
        <dbReference type="Proteomes" id="UP000095439"/>
    </source>
</evidence>
<organism evidence="1 2">
    <name type="scientific">Dorea longicatena</name>
    <dbReference type="NCBI Taxonomy" id="88431"/>
    <lineage>
        <taxon>Bacteria</taxon>
        <taxon>Bacillati</taxon>
        <taxon>Bacillota</taxon>
        <taxon>Clostridia</taxon>
        <taxon>Lachnospirales</taxon>
        <taxon>Lachnospiraceae</taxon>
        <taxon>Dorea</taxon>
    </lineage>
</organism>
<protein>
    <submittedName>
        <fullName evidence="1">Uncharacterized protein</fullName>
    </submittedName>
</protein>
<accession>A0A173WPV0</accession>